<dbReference type="Gene3D" id="6.10.140.340">
    <property type="match status" value="1"/>
</dbReference>
<feature type="compositionally biased region" description="Low complexity" evidence="7">
    <location>
        <begin position="349"/>
        <end position="361"/>
    </location>
</feature>
<dbReference type="InterPro" id="IPR031176">
    <property type="entry name" value="ELL/occludin"/>
</dbReference>
<dbReference type="OMA" id="CGRSSAM"/>
<dbReference type="PhylomeDB" id="A7SYM2"/>
<dbReference type="InterPro" id="IPR042065">
    <property type="entry name" value="E3_ELL-like"/>
</dbReference>
<dbReference type="STRING" id="45351.A7SYM2"/>
<dbReference type="GO" id="GO:0008023">
    <property type="term" value="C:transcription elongation factor complex"/>
    <property type="evidence" value="ECO:0000318"/>
    <property type="project" value="GO_Central"/>
</dbReference>
<feature type="region of interest" description="Disordered" evidence="7">
    <location>
        <begin position="338"/>
        <end position="434"/>
    </location>
</feature>
<dbReference type="InterPro" id="IPR010844">
    <property type="entry name" value="Occludin_ELL"/>
</dbReference>
<dbReference type="Pfam" id="PF07303">
    <property type="entry name" value="Occludin_ELL"/>
    <property type="match status" value="1"/>
</dbReference>
<keyword evidence="10" id="KW-1185">Reference proteome</keyword>
<organism evidence="9 10">
    <name type="scientific">Nematostella vectensis</name>
    <name type="common">Starlet sea anemone</name>
    <dbReference type="NCBI Taxonomy" id="45351"/>
    <lineage>
        <taxon>Eukaryota</taxon>
        <taxon>Metazoa</taxon>
        <taxon>Cnidaria</taxon>
        <taxon>Anthozoa</taxon>
        <taxon>Hexacorallia</taxon>
        <taxon>Actiniaria</taxon>
        <taxon>Edwardsiidae</taxon>
        <taxon>Nematostella</taxon>
    </lineage>
</organism>
<dbReference type="SUPFAM" id="SSF144292">
    <property type="entry name" value="occludin/ELL-like"/>
    <property type="match status" value="1"/>
</dbReference>
<dbReference type="InParanoid" id="A7SYM2"/>
<dbReference type="EMBL" id="DS469928">
    <property type="protein sequence ID" value="EDO31186.1"/>
    <property type="molecule type" value="Genomic_DNA"/>
</dbReference>
<dbReference type="GO" id="GO:0000987">
    <property type="term" value="F:cis-regulatory region sequence-specific DNA binding"/>
    <property type="evidence" value="ECO:0000318"/>
    <property type="project" value="GO_Central"/>
</dbReference>
<dbReference type="InterPro" id="IPR019464">
    <property type="entry name" value="ELL_N"/>
</dbReference>
<feature type="compositionally biased region" description="Basic and acidic residues" evidence="7">
    <location>
        <begin position="425"/>
        <end position="434"/>
    </location>
</feature>
<dbReference type="Pfam" id="PF10390">
    <property type="entry name" value="ELL"/>
    <property type="match status" value="2"/>
</dbReference>
<evidence type="ECO:0000256" key="3">
    <source>
        <dbReference type="ARBA" id="ARBA00023015"/>
    </source>
</evidence>
<dbReference type="PANTHER" id="PTHR23288:SF17">
    <property type="entry name" value="RNA POLYMERASE II ELONGATION FACTOR ELL"/>
    <property type="match status" value="1"/>
</dbReference>
<dbReference type="FunCoup" id="A7SYM2">
    <property type="interactions" value="617"/>
</dbReference>
<comment type="subcellular location">
    <subcellularLocation>
        <location evidence="1">Nucleus</location>
    </subcellularLocation>
</comment>
<proteinExistence type="inferred from homology"/>
<dbReference type="PANTHER" id="PTHR23288">
    <property type="entry name" value="OCCLUDIN AND RNA POLYMERASE II ELONGATION FACTOR ELL"/>
    <property type="match status" value="1"/>
</dbReference>
<dbReference type="AlphaFoldDB" id="A7SYM2"/>
<evidence type="ECO:0000256" key="2">
    <source>
        <dbReference type="ARBA" id="ARBA00009171"/>
    </source>
</evidence>
<accession>A7SYM2</accession>
<evidence type="ECO:0000313" key="10">
    <source>
        <dbReference type="Proteomes" id="UP000001593"/>
    </source>
</evidence>
<dbReference type="PROSITE" id="PS51980">
    <property type="entry name" value="OCEL"/>
    <property type="match status" value="1"/>
</dbReference>
<protein>
    <recommendedName>
        <fullName evidence="8">OCEL domain-containing protein</fullName>
    </recommendedName>
</protein>
<feature type="domain" description="OCEL" evidence="8">
    <location>
        <begin position="455"/>
        <end position="516"/>
    </location>
</feature>
<dbReference type="eggNOG" id="KOG4796">
    <property type="taxonomic scope" value="Eukaryota"/>
</dbReference>
<keyword evidence="3" id="KW-0805">Transcription regulation</keyword>
<keyword evidence="5" id="KW-0539">Nucleus</keyword>
<dbReference type="SUPFAM" id="SSF46785">
    <property type="entry name" value="Winged helix' DNA-binding domain"/>
    <property type="match status" value="1"/>
</dbReference>
<name>A7SYM2_NEMVE</name>
<evidence type="ECO:0000256" key="5">
    <source>
        <dbReference type="ARBA" id="ARBA00023242"/>
    </source>
</evidence>
<evidence type="ECO:0000256" key="4">
    <source>
        <dbReference type="ARBA" id="ARBA00023163"/>
    </source>
</evidence>
<feature type="non-terminal residue" evidence="9">
    <location>
        <position position="1"/>
    </location>
</feature>
<reference evidence="9 10" key="1">
    <citation type="journal article" date="2007" name="Science">
        <title>Sea anemone genome reveals ancestral eumetazoan gene repertoire and genomic organization.</title>
        <authorList>
            <person name="Putnam N.H."/>
            <person name="Srivastava M."/>
            <person name="Hellsten U."/>
            <person name="Dirks B."/>
            <person name="Chapman J."/>
            <person name="Salamov A."/>
            <person name="Terry A."/>
            <person name="Shapiro H."/>
            <person name="Lindquist E."/>
            <person name="Kapitonov V.V."/>
            <person name="Jurka J."/>
            <person name="Genikhovich G."/>
            <person name="Grigoriev I.V."/>
            <person name="Lucas S.M."/>
            <person name="Steele R.E."/>
            <person name="Finnerty J.R."/>
            <person name="Technau U."/>
            <person name="Martindale M.Q."/>
            <person name="Rokhsar D.S."/>
        </authorList>
    </citation>
    <scope>NUCLEOTIDE SEQUENCE [LARGE SCALE GENOMIC DNA]</scope>
    <source>
        <strain evidence="10">CH2 X CH6</strain>
    </source>
</reference>
<evidence type="ECO:0000313" key="9">
    <source>
        <dbReference type="EMBL" id="EDO31186.1"/>
    </source>
</evidence>
<dbReference type="HOGENOM" id="CLU_528528_0_0_1"/>
<sequence>MFVQSSIVLAVCVSERSGPKTDYKLLSESHSNQDKLIVHVKLTDSCLKALQEYQSSKGSTQAKPSIRFTGQDGILEFSYRYGFFSEEKNISPSELRNLINIECLESLGFERNIKGSVWVNTFIRLYDKAYISKHAIFMTISIPIKKSSTGDARQFQFGCSTLQSLGHGCLDCLHQPGRGTTLQSLGSITHKINICATDDSYTMTRDRMKEAEEERKEIRSKLIKTPNKGGKKRPPNKRTNLIMNMKRSMQNQPKLSNGASKSLRERVLHLLAIRPYKKPELILRLRKDGVILKDKNTLTNLLQQVATISNNQYTLMKHIYAEVQDTWPCYTDEERKVVQRKLKPTEGESSSQPSSAKTSPSKKQEPPALGNKRQSSSISYASPANKKQRIAHVVNTNNNVSKENPEAHSVNNTKRHYDTSPSTKEQVKDENKAVNFRDKKPVSSTKNGEGKTAEMDYKKQYRPIETYEQRLLYKQDFQVEYEEYLHLKNKIDNVTKKFMELKGSLTRCPENSEERQ</sequence>
<dbReference type="GO" id="GO:0032968">
    <property type="term" value="P:positive regulation of transcription elongation by RNA polymerase II"/>
    <property type="evidence" value="ECO:0000318"/>
    <property type="project" value="GO_Central"/>
</dbReference>
<gene>
    <name evidence="9" type="ORF">NEMVEDRAFT_v1g219570</name>
</gene>
<evidence type="ECO:0000256" key="6">
    <source>
        <dbReference type="PROSITE-ProRule" id="PRU01324"/>
    </source>
</evidence>
<evidence type="ECO:0000256" key="1">
    <source>
        <dbReference type="ARBA" id="ARBA00004123"/>
    </source>
</evidence>
<comment type="similarity">
    <text evidence="2 6">Belongs to the ELL/occludin family.</text>
</comment>
<dbReference type="Gene3D" id="1.10.10.2670">
    <property type="entry name" value="E3 ubiquitin-protein ligase"/>
    <property type="match status" value="1"/>
</dbReference>
<evidence type="ECO:0000259" key="8">
    <source>
        <dbReference type="PROSITE" id="PS51980"/>
    </source>
</evidence>
<dbReference type="GO" id="GO:0006368">
    <property type="term" value="P:transcription elongation by RNA polymerase II"/>
    <property type="evidence" value="ECO:0007669"/>
    <property type="project" value="InterPro"/>
</dbReference>
<dbReference type="Proteomes" id="UP000001593">
    <property type="component" value="Unassembled WGS sequence"/>
</dbReference>
<evidence type="ECO:0000256" key="7">
    <source>
        <dbReference type="SAM" id="MobiDB-lite"/>
    </source>
</evidence>
<dbReference type="GO" id="GO:0042795">
    <property type="term" value="P:snRNA transcription by RNA polymerase II"/>
    <property type="evidence" value="ECO:0000318"/>
    <property type="project" value="GO_Central"/>
</dbReference>
<feature type="compositionally biased region" description="Polar residues" evidence="7">
    <location>
        <begin position="372"/>
        <end position="382"/>
    </location>
</feature>
<keyword evidence="4" id="KW-0804">Transcription</keyword>
<dbReference type="InterPro" id="IPR036390">
    <property type="entry name" value="WH_DNA-bd_sf"/>
</dbReference>